<proteinExistence type="predicted"/>
<dbReference type="GO" id="GO:0008270">
    <property type="term" value="F:zinc ion binding"/>
    <property type="evidence" value="ECO:0007669"/>
    <property type="project" value="UniProtKB-KW"/>
</dbReference>
<dbReference type="EMBL" id="CP006272">
    <property type="protein sequence ID" value="AGZ44699.1"/>
    <property type="molecule type" value="Genomic_DNA"/>
</dbReference>
<reference evidence="3 4" key="1">
    <citation type="journal article" date="2014" name="J. Biotechnol.">
        <title>Complete genome sequence of the actinobacterium Actinoplanes friuliensis HAG 010964, producer of the lipopeptide antibiotic friulimycin.</title>
        <authorList>
            <person name="Ruckert C."/>
            <person name="Szczepanowski R."/>
            <person name="Albersmeier A."/>
            <person name="Goesmann A."/>
            <person name="Fischer N."/>
            <person name="Steinkamper A."/>
            <person name="Puhler A."/>
            <person name="Biener R."/>
            <person name="Schwartz D."/>
            <person name="Kalinowski J."/>
        </authorList>
    </citation>
    <scope>NUCLEOTIDE SEQUENCE [LARGE SCALE GENOMIC DNA]</scope>
    <source>
        <strain evidence="3 4">DSM 7358</strain>
    </source>
</reference>
<gene>
    <name evidence="3" type="ORF">AFR_32205</name>
</gene>
<protein>
    <submittedName>
        <fullName evidence="3">Zinc finger SWIM domain-containing protein</fullName>
    </submittedName>
</protein>
<dbReference type="STRING" id="1246995.AFR_32205"/>
<dbReference type="HOGENOM" id="CLU_308320_0_0_11"/>
<dbReference type="Pfam" id="PF04434">
    <property type="entry name" value="SWIM"/>
    <property type="match status" value="1"/>
</dbReference>
<dbReference type="Proteomes" id="UP000017746">
    <property type="component" value="Chromosome"/>
</dbReference>
<dbReference type="AlphaFoldDB" id="U5W6D2"/>
<keyword evidence="1" id="KW-0862">Zinc</keyword>
<dbReference type="RefSeq" id="WP_023561031.1">
    <property type="nucleotide sequence ID" value="NC_022657.1"/>
</dbReference>
<dbReference type="InterPro" id="IPR043746">
    <property type="entry name" value="DUF5691"/>
</dbReference>
<name>U5W6D2_9ACTN</name>
<keyword evidence="1" id="KW-0479">Metal-binding</keyword>
<dbReference type="PATRIC" id="fig|1246995.3.peg.6519"/>
<keyword evidence="4" id="KW-1185">Reference proteome</keyword>
<accession>U5W6D2</accession>
<evidence type="ECO:0000256" key="1">
    <source>
        <dbReference type="PROSITE-ProRule" id="PRU00325"/>
    </source>
</evidence>
<feature type="domain" description="SWIM-type" evidence="2">
    <location>
        <begin position="55"/>
        <end position="88"/>
    </location>
</feature>
<dbReference type="eggNOG" id="COG4715">
    <property type="taxonomic scope" value="Bacteria"/>
</dbReference>
<dbReference type="KEGG" id="afs:AFR_32205"/>
<sequence>MPVERWSTAQITALAPDASSLKGARGVSSASKWQEAGLLDEVLWGLCRGSGKNPYQVCVDLAGPVYKCSCPSRKFPCKHALGLLLHWAEGGGFTAPAPAFVSEWQASRAAKVAAPKTTGTADPAAAQKRALQRADRVAAGMTELRRWLDDQVHQGLAGAEQAGHRPYETMAARLVDAQAPTAASAVRRLGGVAGIGPHWADRLLGDLALLRLLVAGHERLDTLPDALAATVRARIGFPVATEDVLATTPVRDEWQVLGQVDSEDGAITTRRTWLLGVSGGRFALVLSFAAPGQSLTADLLPGTTFDGALCFYPGAAPLRALVKEKFGTPRPLTTPSGARGLRDALAGWSTTVAAEPWRYDAPVLLAGVVPGPDGFLVDAAGESLPLAPGHREPWWLLAAAGGRPATVAGEWSPSGLRPLAAWVRGQFLPAAAPVPDGPSVRGPELPADLLAAALVGTARRPWSSPDIHVGDRVLTMSKGGELLEAAGAALVYRRAGITPSAGHAPVEAAPVEIDRPLPEAAGARLLRLLTDGGAPGGAQQAQELLSQWLFAAAQRGGFVPPESLPALLDAGRRNSAVRPAIGRIAGQRGTWLARMRPDWKWLSDEAPGTATSDDPEIWETGTGGERLAYLTKLRGTDPGAALALLESTWKTEAPEDRARFLGALDIGLSPADDTFLDRALDDRRKEVRETALDLLQRLPGSSLGQRMAARATAAVRLERRTFGRDRLLADPPTELTPDLRRDGVAAQPSRGTGVQAWLLEEIIAGTPLTTWTEAFDRSPAAVVDLARNNDWETPLLHGWAKAAIVQADPTWAAALVRNDTRESAAGLREAVRWDLHLLLPPADLARIAADFLRREDHLAHRLLAVHPGAWPDELAVAVVETIAHRARTDKHSWQLAELCRAAAMAMPPKYAMHVAGLAEQLDQQPADPSRVRPVAELARTLIFRAEMLDELASE</sequence>
<dbReference type="eggNOG" id="COG5094">
    <property type="taxonomic scope" value="Bacteria"/>
</dbReference>
<evidence type="ECO:0000313" key="4">
    <source>
        <dbReference type="Proteomes" id="UP000017746"/>
    </source>
</evidence>
<dbReference type="InterPro" id="IPR007527">
    <property type="entry name" value="Znf_SWIM"/>
</dbReference>
<organism evidence="3 4">
    <name type="scientific">Actinoplanes friuliensis DSM 7358</name>
    <dbReference type="NCBI Taxonomy" id="1246995"/>
    <lineage>
        <taxon>Bacteria</taxon>
        <taxon>Bacillati</taxon>
        <taxon>Actinomycetota</taxon>
        <taxon>Actinomycetes</taxon>
        <taxon>Micromonosporales</taxon>
        <taxon>Micromonosporaceae</taxon>
        <taxon>Actinoplanes</taxon>
    </lineage>
</organism>
<keyword evidence="1" id="KW-0863">Zinc-finger</keyword>
<dbReference type="OrthoDB" id="9816340at2"/>
<evidence type="ECO:0000259" key="2">
    <source>
        <dbReference type="PROSITE" id="PS50966"/>
    </source>
</evidence>
<dbReference type="PROSITE" id="PS50966">
    <property type="entry name" value="ZF_SWIM"/>
    <property type="match status" value="1"/>
</dbReference>
<evidence type="ECO:0000313" key="3">
    <source>
        <dbReference type="EMBL" id="AGZ44699.1"/>
    </source>
</evidence>
<dbReference type="Pfam" id="PF18944">
    <property type="entry name" value="DUF5691"/>
    <property type="match status" value="1"/>
</dbReference>